<dbReference type="Proteomes" id="UP000636264">
    <property type="component" value="Unassembled WGS sequence"/>
</dbReference>
<dbReference type="Pfam" id="PF11306">
    <property type="entry name" value="DUF3108"/>
    <property type="match status" value="1"/>
</dbReference>
<dbReference type="RefSeq" id="WP_188720318.1">
    <property type="nucleotide sequence ID" value="NZ_BMIF01000003.1"/>
</dbReference>
<keyword evidence="1" id="KW-0732">Signal</keyword>
<evidence type="ECO:0000256" key="1">
    <source>
        <dbReference type="SAM" id="SignalP"/>
    </source>
</evidence>
<name>A0A916RNS1_9HYPH</name>
<organism evidence="2 3">
    <name type="scientific">Nitratireductor aestuarii</name>
    <dbReference type="NCBI Taxonomy" id="1735103"/>
    <lineage>
        <taxon>Bacteria</taxon>
        <taxon>Pseudomonadati</taxon>
        <taxon>Pseudomonadota</taxon>
        <taxon>Alphaproteobacteria</taxon>
        <taxon>Hyphomicrobiales</taxon>
        <taxon>Phyllobacteriaceae</taxon>
        <taxon>Nitratireductor</taxon>
    </lineage>
</organism>
<feature type="chain" id="PRO_5036972517" description="DUF3108 domain-containing protein" evidence="1">
    <location>
        <begin position="27"/>
        <end position="252"/>
    </location>
</feature>
<evidence type="ECO:0008006" key="4">
    <source>
        <dbReference type="Google" id="ProtNLM"/>
    </source>
</evidence>
<feature type="signal peptide" evidence="1">
    <location>
        <begin position="1"/>
        <end position="26"/>
    </location>
</feature>
<evidence type="ECO:0000313" key="3">
    <source>
        <dbReference type="Proteomes" id="UP000636264"/>
    </source>
</evidence>
<evidence type="ECO:0000313" key="2">
    <source>
        <dbReference type="EMBL" id="GGA62085.1"/>
    </source>
</evidence>
<keyword evidence="3" id="KW-1185">Reference proteome</keyword>
<reference evidence="2" key="1">
    <citation type="journal article" date="2014" name="Int. J. Syst. Evol. Microbiol.">
        <title>Complete genome sequence of Corynebacterium casei LMG S-19264T (=DSM 44701T), isolated from a smear-ripened cheese.</title>
        <authorList>
            <consortium name="US DOE Joint Genome Institute (JGI-PGF)"/>
            <person name="Walter F."/>
            <person name="Albersmeier A."/>
            <person name="Kalinowski J."/>
            <person name="Ruckert C."/>
        </authorList>
    </citation>
    <scope>NUCLEOTIDE SEQUENCE</scope>
    <source>
        <strain evidence="2">CGMCC 1.15320</strain>
    </source>
</reference>
<dbReference type="AlphaFoldDB" id="A0A916RNS1"/>
<gene>
    <name evidence="2" type="ORF">GCM10011385_14800</name>
</gene>
<reference evidence="2" key="2">
    <citation type="submission" date="2020-09" db="EMBL/GenBank/DDBJ databases">
        <authorList>
            <person name="Sun Q."/>
            <person name="Zhou Y."/>
        </authorList>
    </citation>
    <scope>NUCLEOTIDE SEQUENCE</scope>
    <source>
        <strain evidence="2">CGMCC 1.15320</strain>
    </source>
</reference>
<dbReference type="EMBL" id="BMIF01000003">
    <property type="protein sequence ID" value="GGA62085.1"/>
    <property type="molecule type" value="Genomic_DNA"/>
</dbReference>
<accession>A0A916RNS1</accession>
<proteinExistence type="predicted"/>
<dbReference type="InterPro" id="IPR021457">
    <property type="entry name" value="DUF3108"/>
</dbReference>
<comment type="caution">
    <text evidence="2">The sequence shown here is derived from an EMBL/GenBank/DDBJ whole genome shotgun (WGS) entry which is preliminary data.</text>
</comment>
<sequence length="252" mass="27458">MSLRRATLVLAAVCTAIMSLAASAQAQRMQYDVSLLGLPIARAVFDSRFNDAGFAISGSFWSAGIARIFDKTDGTITVTGRFDGGESRPQEYALNYVSGKKKQLTQIQFNGARVTNTVNEPPLRKRGSDWVPLQDEHLARVADPITALLMPADNAANVCNRTVRVYDGEARVDLVLRPAHPSDNFRSAEVTCVAQFVPVAGYRPNHSTIKHLRDKAKIRIGFAPVGNQRLYSPVEASIGTKIGTVYVKARPA</sequence>
<protein>
    <recommendedName>
        <fullName evidence="4">DUF3108 domain-containing protein</fullName>
    </recommendedName>
</protein>